<feature type="binding site" evidence="13">
    <location>
        <position position="20"/>
    </location>
    <ligand>
        <name>a divalent metal cation</name>
        <dbReference type="ChEBI" id="CHEBI:60240"/>
    </ligand>
</feature>
<keyword evidence="9 13" id="KW-0540">Nuclease</keyword>
<dbReference type="Pfam" id="PF01351">
    <property type="entry name" value="RNase_HII"/>
    <property type="match status" value="1"/>
</dbReference>
<evidence type="ECO:0000256" key="13">
    <source>
        <dbReference type="HAMAP-Rule" id="MF_00052"/>
    </source>
</evidence>
<evidence type="ECO:0000313" key="18">
    <source>
        <dbReference type="Proteomes" id="UP000315399"/>
    </source>
</evidence>
<keyword evidence="11 13" id="KW-0255">Endonuclease</keyword>
<dbReference type="GO" id="GO:0043137">
    <property type="term" value="P:DNA replication, removal of RNA primer"/>
    <property type="evidence" value="ECO:0007669"/>
    <property type="project" value="TreeGrafter"/>
</dbReference>
<keyword evidence="10 13" id="KW-0479">Metal-binding</keyword>
<dbReference type="CDD" id="cd07180">
    <property type="entry name" value="RNase_HII_archaea_like"/>
    <property type="match status" value="1"/>
</dbReference>
<dbReference type="InterPro" id="IPR020787">
    <property type="entry name" value="RNase_HII_arc"/>
</dbReference>
<reference evidence="17 18" key="1">
    <citation type="journal article" date="2019" name="Nat. Microbiol.">
        <title>Expanding anaerobic alkane metabolism in the domain of Archaea.</title>
        <authorList>
            <person name="Wang Y."/>
            <person name="Wegener G."/>
            <person name="Hou J."/>
            <person name="Wang F."/>
            <person name="Xiao X."/>
        </authorList>
    </citation>
    <scope>NUCLEOTIDE SEQUENCE [LARGE SCALE GENOMIC DNA]</scope>
    <source>
        <strain evidence="17">WYZ-LMO10</strain>
    </source>
</reference>
<gene>
    <name evidence="13" type="primary">rnhB</name>
    <name evidence="17" type="ORF">DSO08_00190</name>
</gene>
<dbReference type="InterPro" id="IPR036397">
    <property type="entry name" value="RNaseH_sf"/>
</dbReference>
<dbReference type="GO" id="GO:0032299">
    <property type="term" value="C:ribonuclease H2 complex"/>
    <property type="evidence" value="ECO:0007669"/>
    <property type="project" value="TreeGrafter"/>
</dbReference>
<dbReference type="InterPro" id="IPR001352">
    <property type="entry name" value="RNase_HII/HIII"/>
</dbReference>
<evidence type="ECO:0000256" key="9">
    <source>
        <dbReference type="ARBA" id="ARBA00022722"/>
    </source>
</evidence>
<dbReference type="GO" id="GO:0004523">
    <property type="term" value="F:RNA-DNA hybrid ribonuclease activity"/>
    <property type="evidence" value="ECO:0007669"/>
    <property type="project" value="UniProtKB-UniRule"/>
</dbReference>
<dbReference type="SUPFAM" id="SSF53098">
    <property type="entry name" value="Ribonuclease H-like"/>
    <property type="match status" value="1"/>
</dbReference>
<dbReference type="AlphaFoldDB" id="A0A523BH51"/>
<dbReference type="InterPro" id="IPR024567">
    <property type="entry name" value="RNase_HII/HIII_dom"/>
</dbReference>
<keyword evidence="12 13" id="KW-0378">Hydrolase</keyword>
<evidence type="ECO:0000256" key="6">
    <source>
        <dbReference type="ARBA" id="ARBA00012180"/>
    </source>
</evidence>
<dbReference type="Proteomes" id="UP000315399">
    <property type="component" value="Unassembled WGS sequence"/>
</dbReference>
<evidence type="ECO:0000256" key="10">
    <source>
        <dbReference type="ARBA" id="ARBA00022723"/>
    </source>
</evidence>
<evidence type="ECO:0000256" key="14">
    <source>
        <dbReference type="PROSITE-ProRule" id="PRU01319"/>
    </source>
</evidence>
<evidence type="ECO:0000256" key="5">
    <source>
        <dbReference type="ARBA" id="ARBA00007383"/>
    </source>
</evidence>
<evidence type="ECO:0000256" key="2">
    <source>
        <dbReference type="ARBA" id="ARBA00001946"/>
    </source>
</evidence>
<dbReference type="Gene3D" id="1.10.10.460">
    <property type="entry name" value="Ribonuclease hii. Domain 2"/>
    <property type="match status" value="1"/>
</dbReference>
<dbReference type="GO" id="GO:0006298">
    <property type="term" value="P:mismatch repair"/>
    <property type="evidence" value="ECO:0007669"/>
    <property type="project" value="TreeGrafter"/>
</dbReference>
<evidence type="ECO:0000256" key="3">
    <source>
        <dbReference type="ARBA" id="ARBA00004065"/>
    </source>
</evidence>
<evidence type="ECO:0000313" key="17">
    <source>
        <dbReference type="EMBL" id="TDA40259.1"/>
    </source>
</evidence>
<dbReference type="GO" id="GO:0005737">
    <property type="term" value="C:cytoplasm"/>
    <property type="evidence" value="ECO:0007669"/>
    <property type="project" value="UniProtKB-SubCell"/>
</dbReference>
<dbReference type="InterPro" id="IPR023160">
    <property type="entry name" value="RNase_HII_hlx-loop-hlx_cap_dom"/>
</dbReference>
<protein>
    <recommendedName>
        <fullName evidence="7 13">Ribonuclease HII</fullName>
        <shortName evidence="13">RNase HII</shortName>
        <ecNumber evidence="6 13">3.1.26.4</ecNumber>
    </recommendedName>
</protein>
<evidence type="ECO:0000256" key="8">
    <source>
        <dbReference type="ARBA" id="ARBA00022490"/>
    </source>
</evidence>
<comment type="catalytic activity">
    <reaction evidence="1 13 15">
        <text>Endonucleolytic cleavage to 5'-phosphomonoester.</text>
        <dbReference type="EC" id="3.1.26.4"/>
    </reaction>
</comment>
<comment type="cofactor">
    <cofactor evidence="13">
        <name>Mn(2+)</name>
        <dbReference type="ChEBI" id="CHEBI:29035"/>
    </cofactor>
    <cofactor evidence="13">
        <name>Mg(2+)</name>
        <dbReference type="ChEBI" id="CHEBI:18420"/>
    </cofactor>
    <text evidence="13">Manganese or magnesium. Binds 1 divalent metal ion per monomer in the absence of substrate. May bind a second metal ion after substrate binding.</text>
</comment>
<evidence type="ECO:0000259" key="16">
    <source>
        <dbReference type="PROSITE" id="PS51975"/>
    </source>
</evidence>
<evidence type="ECO:0000256" key="7">
    <source>
        <dbReference type="ARBA" id="ARBA00019179"/>
    </source>
</evidence>
<keyword evidence="13" id="KW-0464">Manganese</keyword>
<keyword evidence="8 13" id="KW-0963">Cytoplasm</keyword>
<comment type="cofactor">
    <cofactor evidence="2">
        <name>Mg(2+)</name>
        <dbReference type="ChEBI" id="CHEBI:18420"/>
    </cofactor>
</comment>
<evidence type="ECO:0000256" key="11">
    <source>
        <dbReference type="ARBA" id="ARBA00022759"/>
    </source>
</evidence>
<dbReference type="GO" id="GO:0030145">
    <property type="term" value="F:manganese ion binding"/>
    <property type="evidence" value="ECO:0007669"/>
    <property type="project" value="UniProtKB-UniRule"/>
</dbReference>
<evidence type="ECO:0000256" key="4">
    <source>
        <dbReference type="ARBA" id="ARBA00004496"/>
    </source>
</evidence>
<dbReference type="HAMAP" id="MF_00052_A">
    <property type="entry name" value="RNase_HII_A"/>
    <property type="match status" value="1"/>
</dbReference>
<organism evidence="17 18">
    <name type="scientific">Thermoproteota archaeon</name>
    <dbReference type="NCBI Taxonomy" id="2056631"/>
    <lineage>
        <taxon>Archaea</taxon>
        <taxon>Thermoproteota</taxon>
    </lineage>
</organism>
<feature type="domain" description="RNase H type-2" evidence="16">
    <location>
        <begin position="14"/>
        <end position="220"/>
    </location>
</feature>
<dbReference type="InterPro" id="IPR004649">
    <property type="entry name" value="RNase_H2_suA"/>
</dbReference>
<dbReference type="PROSITE" id="PS51975">
    <property type="entry name" value="RNASE_H_2"/>
    <property type="match status" value="1"/>
</dbReference>
<comment type="similarity">
    <text evidence="5 13 15">Belongs to the RNase HII family.</text>
</comment>
<feature type="binding site" evidence="13">
    <location>
        <position position="21"/>
    </location>
    <ligand>
        <name>a divalent metal cation</name>
        <dbReference type="ChEBI" id="CHEBI:60240"/>
    </ligand>
</feature>
<comment type="caution">
    <text evidence="13 14">Lacks conserved residue(s) required for the propagation of feature annotation.</text>
</comment>
<proteinExistence type="inferred from homology"/>
<dbReference type="NCBIfam" id="TIGR00729">
    <property type="entry name" value="ribonuclease HII"/>
    <property type="match status" value="1"/>
</dbReference>
<comment type="function">
    <text evidence="3 13 15">Endonuclease that specifically degrades the RNA of RNA-DNA hybrids.</text>
</comment>
<dbReference type="GO" id="GO:0003723">
    <property type="term" value="F:RNA binding"/>
    <property type="evidence" value="ECO:0007669"/>
    <property type="project" value="UniProtKB-UniRule"/>
</dbReference>
<dbReference type="PANTHER" id="PTHR10954">
    <property type="entry name" value="RIBONUCLEASE H2 SUBUNIT A"/>
    <property type="match status" value="1"/>
</dbReference>
<dbReference type="EC" id="3.1.26.4" evidence="6 13"/>
<dbReference type="PANTHER" id="PTHR10954:SF23">
    <property type="entry name" value="RIBONUCLEASE"/>
    <property type="match status" value="1"/>
</dbReference>
<evidence type="ECO:0000256" key="1">
    <source>
        <dbReference type="ARBA" id="ARBA00000077"/>
    </source>
</evidence>
<evidence type="ECO:0000256" key="12">
    <source>
        <dbReference type="ARBA" id="ARBA00022801"/>
    </source>
</evidence>
<dbReference type="InterPro" id="IPR012337">
    <property type="entry name" value="RNaseH-like_sf"/>
</dbReference>
<name>A0A523BH51_9CREN</name>
<comment type="caution">
    <text evidence="17">The sequence shown here is derived from an EMBL/GenBank/DDBJ whole genome shotgun (WGS) entry which is preliminary data.</text>
</comment>
<accession>A0A523BH51</accession>
<sequence>MTERELKSPVVGTRLVAGIDEAGRGPVIGPMVIAGVLIEEDRANALHNLGVKDSKRLTPKRRERLYPEILREVKAYHVEVVEAKVIDSERGRKNLNVIELEAMAKIISRLRPDLVQVGSIEFKADRFRDKLSQRVKVPIVSVHHAEDLFPAVAAASIIAKFTRDNIVCRLREIYGDFGSGYPSDPKTVEFLRDAIGRGELPEIVRRTWCTVQRIASSVRAVPCQVDIEDSL</sequence>
<evidence type="ECO:0000256" key="15">
    <source>
        <dbReference type="RuleBase" id="RU003515"/>
    </source>
</evidence>
<dbReference type="Gene3D" id="3.30.420.10">
    <property type="entry name" value="Ribonuclease H-like superfamily/Ribonuclease H"/>
    <property type="match status" value="1"/>
</dbReference>
<dbReference type="EMBL" id="QNVH01000001">
    <property type="protein sequence ID" value="TDA40259.1"/>
    <property type="molecule type" value="Genomic_DNA"/>
</dbReference>
<comment type="subcellular location">
    <subcellularLocation>
        <location evidence="4 13">Cytoplasm</location>
    </subcellularLocation>
</comment>